<name>A0A7V5J0H6_UNCKA</name>
<dbReference type="Proteomes" id="UP000886106">
    <property type="component" value="Unassembled WGS sequence"/>
</dbReference>
<protein>
    <submittedName>
        <fullName evidence="1">Uncharacterized protein</fullName>
    </submittedName>
</protein>
<comment type="caution">
    <text evidence="1">The sequence shown here is derived from an EMBL/GenBank/DDBJ whole genome shotgun (WGS) entry which is preliminary data.</text>
</comment>
<proteinExistence type="predicted"/>
<sequence>MALYFKAGKSEQKRISYKYSRSASFIRIECNGKTVYHKRVSLFQFGKKKKLHNPIEITVGEKEKNKIKITAESLSNSLISTGLGSFKVTAFVDGKKVAEGKV</sequence>
<dbReference type="AlphaFoldDB" id="A0A7V5J0H6"/>
<accession>A0A7V5J0H6</accession>
<dbReference type="EMBL" id="DRNS01000083">
    <property type="protein sequence ID" value="HHH14293.1"/>
    <property type="molecule type" value="Genomic_DNA"/>
</dbReference>
<gene>
    <name evidence="1" type="ORF">ENJ78_01135</name>
</gene>
<reference evidence="1" key="1">
    <citation type="journal article" date="2020" name="mSystems">
        <title>Genome- and Community-Level Interaction Insights into Carbon Utilization and Element Cycling Functions of Hydrothermarchaeota in Hydrothermal Sediment.</title>
        <authorList>
            <person name="Zhou Z."/>
            <person name="Liu Y."/>
            <person name="Xu W."/>
            <person name="Pan J."/>
            <person name="Luo Z.H."/>
            <person name="Li M."/>
        </authorList>
    </citation>
    <scope>NUCLEOTIDE SEQUENCE [LARGE SCALE GENOMIC DNA]</scope>
    <source>
        <strain evidence="1">HyVt-517</strain>
    </source>
</reference>
<evidence type="ECO:0000313" key="1">
    <source>
        <dbReference type="EMBL" id="HHH14293.1"/>
    </source>
</evidence>
<organism evidence="1">
    <name type="scientific">candidate division WWE3 bacterium</name>
    <dbReference type="NCBI Taxonomy" id="2053526"/>
    <lineage>
        <taxon>Bacteria</taxon>
        <taxon>Katanobacteria</taxon>
    </lineage>
</organism>